<dbReference type="PANTHER" id="PTHR24276">
    <property type="entry name" value="POLYSERASE-RELATED"/>
    <property type="match status" value="1"/>
</dbReference>
<evidence type="ECO:0000256" key="3">
    <source>
        <dbReference type="ARBA" id="ARBA00022801"/>
    </source>
</evidence>
<accession>A0AAN7S7D4</accession>
<sequence>MKLCLIFFLLVPLVLVSASLSSDKKIANGQDAYDGQFPYVASYQYNTFHYCGCTIISQYWLLTAAHCIATVESLPGFNINLLTAVAGITNLYVNPPGKQVKKVRKQFIHHGFNGNTLVNDIGLIVVWDGFTVGNGVSYISYSMTPTYADIIITGWGYLRSTYPDPSPKLQYAIGKRVTNPDCQMLVYPTNAVVTANMICMTGRYKQNETSCNGDSGGPLIQVFPYPYYDRQVGIMSWDLKPCGLRGKPSVGTLIYPYFRWMECIFYYQNGGQCILV</sequence>
<reference evidence="10" key="1">
    <citation type="submission" date="2023-01" db="EMBL/GenBank/DDBJ databases">
        <title>Key to firefly adult light organ development and bioluminescence: homeobox transcription factors regulate luciferase expression and transportation to peroxisome.</title>
        <authorList>
            <person name="Fu X."/>
        </authorList>
    </citation>
    <scope>NUCLEOTIDE SEQUENCE [LARGE SCALE GENOMIC DNA]</scope>
</reference>
<dbReference type="SUPFAM" id="SSF50494">
    <property type="entry name" value="Trypsin-like serine proteases"/>
    <property type="match status" value="1"/>
</dbReference>
<evidence type="ECO:0000256" key="2">
    <source>
        <dbReference type="ARBA" id="ARBA00022670"/>
    </source>
</evidence>
<dbReference type="InterPro" id="IPR043504">
    <property type="entry name" value="Peptidase_S1_PA_chymotrypsin"/>
</dbReference>
<dbReference type="Proteomes" id="UP001353858">
    <property type="component" value="Unassembled WGS sequence"/>
</dbReference>
<dbReference type="InterPro" id="IPR018114">
    <property type="entry name" value="TRYPSIN_HIS"/>
</dbReference>
<dbReference type="SMART" id="SM00020">
    <property type="entry name" value="Tryp_SPc"/>
    <property type="match status" value="1"/>
</dbReference>
<evidence type="ECO:0000259" key="8">
    <source>
        <dbReference type="PROSITE" id="PS50240"/>
    </source>
</evidence>
<dbReference type="AlphaFoldDB" id="A0AAN7S7D4"/>
<dbReference type="Pfam" id="PF00089">
    <property type="entry name" value="Trypsin"/>
    <property type="match status" value="1"/>
</dbReference>
<dbReference type="InterPro" id="IPR033116">
    <property type="entry name" value="TRYPSIN_SER"/>
</dbReference>
<keyword evidence="2 6" id="KW-0645">Protease</keyword>
<dbReference type="InterPro" id="IPR001254">
    <property type="entry name" value="Trypsin_dom"/>
</dbReference>
<protein>
    <recommendedName>
        <fullName evidence="8">Peptidase S1 domain-containing protein</fullName>
    </recommendedName>
</protein>
<dbReference type="PRINTS" id="PR00722">
    <property type="entry name" value="CHYMOTRYPSIN"/>
</dbReference>
<dbReference type="GO" id="GO:0004252">
    <property type="term" value="F:serine-type endopeptidase activity"/>
    <property type="evidence" value="ECO:0007669"/>
    <property type="project" value="InterPro"/>
</dbReference>
<dbReference type="CDD" id="cd00190">
    <property type="entry name" value="Tryp_SPc"/>
    <property type="match status" value="1"/>
</dbReference>
<dbReference type="PROSITE" id="PS00135">
    <property type="entry name" value="TRYPSIN_SER"/>
    <property type="match status" value="1"/>
</dbReference>
<feature type="chain" id="PRO_5042890184" description="Peptidase S1 domain-containing protein" evidence="7">
    <location>
        <begin position="19"/>
        <end position="276"/>
    </location>
</feature>
<dbReference type="GO" id="GO:0006508">
    <property type="term" value="P:proteolysis"/>
    <property type="evidence" value="ECO:0007669"/>
    <property type="project" value="UniProtKB-KW"/>
</dbReference>
<dbReference type="EMBL" id="JARPUR010000006">
    <property type="protein sequence ID" value="KAK4874816.1"/>
    <property type="molecule type" value="Genomic_DNA"/>
</dbReference>
<dbReference type="FunFam" id="2.40.10.10:FF:000068">
    <property type="entry name" value="transmembrane protease serine 2"/>
    <property type="match status" value="1"/>
</dbReference>
<organism evidence="9 10">
    <name type="scientific">Aquatica leii</name>
    <dbReference type="NCBI Taxonomy" id="1421715"/>
    <lineage>
        <taxon>Eukaryota</taxon>
        <taxon>Metazoa</taxon>
        <taxon>Ecdysozoa</taxon>
        <taxon>Arthropoda</taxon>
        <taxon>Hexapoda</taxon>
        <taxon>Insecta</taxon>
        <taxon>Pterygota</taxon>
        <taxon>Neoptera</taxon>
        <taxon>Endopterygota</taxon>
        <taxon>Coleoptera</taxon>
        <taxon>Polyphaga</taxon>
        <taxon>Elateriformia</taxon>
        <taxon>Elateroidea</taxon>
        <taxon>Lampyridae</taxon>
        <taxon>Luciolinae</taxon>
        <taxon>Aquatica</taxon>
    </lineage>
</organism>
<keyword evidence="10" id="KW-1185">Reference proteome</keyword>
<evidence type="ECO:0000256" key="5">
    <source>
        <dbReference type="ARBA" id="ARBA00023157"/>
    </source>
</evidence>
<comment type="caution">
    <text evidence="9">The sequence shown here is derived from an EMBL/GenBank/DDBJ whole genome shotgun (WGS) entry which is preliminary data.</text>
</comment>
<comment type="similarity">
    <text evidence="1">Belongs to the peptidase S1 family.</text>
</comment>
<dbReference type="PANTHER" id="PTHR24276:SF98">
    <property type="entry name" value="FI18310P1-RELATED"/>
    <property type="match status" value="1"/>
</dbReference>
<keyword evidence="4 6" id="KW-0720">Serine protease</keyword>
<evidence type="ECO:0000256" key="7">
    <source>
        <dbReference type="SAM" id="SignalP"/>
    </source>
</evidence>
<dbReference type="InterPro" id="IPR001314">
    <property type="entry name" value="Peptidase_S1A"/>
</dbReference>
<name>A0AAN7S7D4_9COLE</name>
<proteinExistence type="inferred from homology"/>
<dbReference type="InterPro" id="IPR050430">
    <property type="entry name" value="Peptidase_S1"/>
</dbReference>
<keyword evidence="3 6" id="KW-0378">Hydrolase</keyword>
<evidence type="ECO:0000256" key="6">
    <source>
        <dbReference type="RuleBase" id="RU363034"/>
    </source>
</evidence>
<evidence type="ECO:0000313" key="10">
    <source>
        <dbReference type="Proteomes" id="UP001353858"/>
    </source>
</evidence>
<dbReference type="PROSITE" id="PS00134">
    <property type="entry name" value="TRYPSIN_HIS"/>
    <property type="match status" value="1"/>
</dbReference>
<gene>
    <name evidence="9" type="ORF">RN001_014176</name>
</gene>
<feature type="signal peptide" evidence="7">
    <location>
        <begin position="1"/>
        <end position="18"/>
    </location>
</feature>
<dbReference type="InterPro" id="IPR009003">
    <property type="entry name" value="Peptidase_S1_PA"/>
</dbReference>
<keyword evidence="7" id="KW-0732">Signal</keyword>
<feature type="domain" description="Peptidase S1" evidence="8">
    <location>
        <begin position="26"/>
        <end position="266"/>
    </location>
</feature>
<evidence type="ECO:0000256" key="4">
    <source>
        <dbReference type="ARBA" id="ARBA00022825"/>
    </source>
</evidence>
<evidence type="ECO:0000256" key="1">
    <source>
        <dbReference type="ARBA" id="ARBA00007664"/>
    </source>
</evidence>
<dbReference type="Gene3D" id="2.40.10.10">
    <property type="entry name" value="Trypsin-like serine proteases"/>
    <property type="match status" value="1"/>
</dbReference>
<evidence type="ECO:0000313" key="9">
    <source>
        <dbReference type="EMBL" id="KAK4874816.1"/>
    </source>
</evidence>
<dbReference type="PROSITE" id="PS50240">
    <property type="entry name" value="TRYPSIN_DOM"/>
    <property type="match status" value="1"/>
</dbReference>
<keyword evidence="5" id="KW-1015">Disulfide bond</keyword>